<accession>A0A8S3SQ14</accession>
<evidence type="ECO:0000313" key="2">
    <source>
        <dbReference type="EMBL" id="CAG2222241.1"/>
    </source>
</evidence>
<evidence type="ECO:0000313" key="3">
    <source>
        <dbReference type="Proteomes" id="UP000683360"/>
    </source>
</evidence>
<dbReference type="OrthoDB" id="6140695at2759"/>
<comment type="caution">
    <text evidence="2">The sequence shown here is derived from an EMBL/GenBank/DDBJ whole genome shotgun (WGS) entry which is preliminary data.</text>
</comment>
<name>A0A8S3SQ14_MYTED</name>
<dbReference type="PANTHER" id="PTHR47331">
    <property type="entry name" value="PHD-TYPE DOMAIN-CONTAINING PROTEIN"/>
    <property type="match status" value="1"/>
</dbReference>
<dbReference type="PANTHER" id="PTHR47331:SF5">
    <property type="entry name" value="RIBONUCLEASE H"/>
    <property type="match status" value="1"/>
</dbReference>
<protein>
    <submittedName>
        <fullName evidence="2">Uncharacterized protein</fullName>
    </submittedName>
</protein>
<organism evidence="2 3">
    <name type="scientific">Mytilus edulis</name>
    <name type="common">Blue mussel</name>
    <dbReference type="NCBI Taxonomy" id="6550"/>
    <lineage>
        <taxon>Eukaryota</taxon>
        <taxon>Metazoa</taxon>
        <taxon>Spiralia</taxon>
        <taxon>Lophotrochozoa</taxon>
        <taxon>Mollusca</taxon>
        <taxon>Bivalvia</taxon>
        <taxon>Autobranchia</taxon>
        <taxon>Pteriomorphia</taxon>
        <taxon>Mytilida</taxon>
        <taxon>Mytiloidea</taxon>
        <taxon>Mytilidae</taxon>
        <taxon>Mytilinae</taxon>
        <taxon>Mytilus</taxon>
    </lineage>
</organism>
<gene>
    <name evidence="2" type="ORF">MEDL_35594</name>
</gene>
<reference evidence="2" key="1">
    <citation type="submission" date="2021-03" db="EMBL/GenBank/DDBJ databases">
        <authorList>
            <person name="Bekaert M."/>
        </authorList>
    </citation>
    <scope>NUCLEOTIDE SEQUENCE</scope>
</reference>
<feature type="compositionally biased region" description="Low complexity" evidence="1">
    <location>
        <begin position="139"/>
        <end position="148"/>
    </location>
</feature>
<dbReference type="AlphaFoldDB" id="A0A8S3SQ14"/>
<sequence>MDSQHGHGDNPDSRTRVLTDSGLELYNANIRTHLKKIELVQTEVELCLERLSTTNSEDYETVLEIQKTLNLCHCKYSLYSEEYLKYLRNTRTEDSLRIAEEHKKEDLKYKDIIERALQQTKVSDRHETSSQFTHRSGAHSRASSNSSSVALRKRAKAEAAQVKLEFALKEAEMQKQKAYIEEQEKILKAKSITKKAELAAEIELLNYKKEAAAAVAEAEALQHEQSAFGSKKSDVILAKTAFDRTRQYVEQQGDQVLAADHNVNTLHNPFVNLVVGDACDESRNWPTFKQTQKPSHPEYGVRSVSIVHNDNDNNTKTLNPEALTFQPETAAINQNVATDITRFLMKKDLLLSRLTPYNDKAEIINLGVHHKKNGNITSAIFERTTQDDKPGLSIEDRQFLEIMQANLQKDSNASSETSYPLVQPSDDKELRPILNVHVSKTSVNLQSALGSHHFERFSEWSRLVQSIAFLHRYVRNRKRISTEEKKPNSVELYQEAELFVIRLVQNEVYETEISNMEQNLCLSKNSNIIALNPYLDSRGVLCVGGRLNKSNLEIHEKNPTIIPVFTILLIEMMYYAPIGCHFRCFM</sequence>
<evidence type="ECO:0000256" key="1">
    <source>
        <dbReference type="SAM" id="MobiDB-lite"/>
    </source>
</evidence>
<keyword evidence="3" id="KW-1185">Reference proteome</keyword>
<dbReference type="Proteomes" id="UP000683360">
    <property type="component" value="Unassembled WGS sequence"/>
</dbReference>
<feature type="region of interest" description="Disordered" evidence="1">
    <location>
        <begin position="120"/>
        <end position="150"/>
    </location>
</feature>
<dbReference type="EMBL" id="CAJPWZ010001737">
    <property type="protein sequence ID" value="CAG2222241.1"/>
    <property type="molecule type" value="Genomic_DNA"/>
</dbReference>
<proteinExistence type="predicted"/>